<protein>
    <submittedName>
        <fullName evidence="2">Uncharacterized protein</fullName>
    </submittedName>
</protein>
<sequence>MMPSDDHKVVIRADKRPEGEHESFNAPTLNEVAVVVVGENLETRGIVIRRRDGNNLQRIYETHRSLDNSERSWNKMLEIVPGNEISGTCRPRGRATPRLLRVLTGDSGIYTL</sequence>
<reference evidence="2 3" key="1">
    <citation type="journal article" date="2019" name="Commun. Biol.">
        <title>The bagworm genome reveals a unique fibroin gene that provides high tensile strength.</title>
        <authorList>
            <person name="Kono N."/>
            <person name="Nakamura H."/>
            <person name="Ohtoshi R."/>
            <person name="Tomita M."/>
            <person name="Numata K."/>
            <person name="Arakawa K."/>
        </authorList>
    </citation>
    <scope>NUCLEOTIDE SEQUENCE [LARGE SCALE GENOMIC DNA]</scope>
</reference>
<accession>A0A4C2AAS5</accession>
<evidence type="ECO:0000313" key="2">
    <source>
        <dbReference type="EMBL" id="GBP97238.1"/>
    </source>
</evidence>
<evidence type="ECO:0000256" key="1">
    <source>
        <dbReference type="SAM" id="MobiDB-lite"/>
    </source>
</evidence>
<dbReference type="Proteomes" id="UP000299102">
    <property type="component" value="Unassembled WGS sequence"/>
</dbReference>
<comment type="caution">
    <text evidence="2">The sequence shown here is derived from an EMBL/GenBank/DDBJ whole genome shotgun (WGS) entry which is preliminary data.</text>
</comment>
<gene>
    <name evidence="2" type="ORF">EVAR_68297_1</name>
</gene>
<dbReference type="AlphaFoldDB" id="A0A4C2AAS5"/>
<dbReference type="EMBL" id="BGZK01002901">
    <property type="protein sequence ID" value="GBP97238.1"/>
    <property type="molecule type" value="Genomic_DNA"/>
</dbReference>
<name>A0A4C2AAS5_EUMVA</name>
<evidence type="ECO:0000313" key="3">
    <source>
        <dbReference type="Proteomes" id="UP000299102"/>
    </source>
</evidence>
<organism evidence="2 3">
    <name type="scientific">Eumeta variegata</name>
    <name type="common">Bagworm moth</name>
    <name type="synonym">Eumeta japonica</name>
    <dbReference type="NCBI Taxonomy" id="151549"/>
    <lineage>
        <taxon>Eukaryota</taxon>
        <taxon>Metazoa</taxon>
        <taxon>Ecdysozoa</taxon>
        <taxon>Arthropoda</taxon>
        <taxon>Hexapoda</taxon>
        <taxon>Insecta</taxon>
        <taxon>Pterygota</taxon>
        <taxon>Neoptera</taxon>
        <taxon>Endopterygota</taxon>
        <taxon>Lepidoptera</taxon>
        <taxon>Glossata</taxon>
        <taxon>Ditrysia</taxon>
        <taxon>Tineoidea</taxon>
        <taxon>Psychidae</taxon>
        <taxon>Oiketicinae</taxon>
        <taxon>Eumeta</taxon>
    </lineage>
</organism>
<keyword evidence="3" id="KW-1185">Reference proteome</keyword>
<feature type="compositionally biased region" description="Basic and acidic residues" evidence="1">
    <location>
        <begin position="1"/>
        <end position="23"/>
    </location>
</feature>
<proteinExistence type="predicted"/>
<feature type="region of interest" description="Disordered" evidence="1">
    <location>
        <begin position="1"/>
        <end position="24"/>
    </location>
</feature>
<dbReference type="OrthoDB" id="10051381at2759"/>